<feature type="region of interest" description="Disordered" evidence="1">
    <location>
        <begin position="97"/>
        <end position="140"/>
    </location>
</feature>
<dbReference type="InterPro" id="IPR036116">
    <property type="entry name" value="FN3_sf"/>
</dbReference>
<dbReference type="SUPFAM" id="SSF49265">
    <property type="entry name" value="Fibronectin type III"/>
    <property type="match status" value="1"/>
</dbReference>
<evidence type="ECO:0008006" key="5">
    <source>
        <dbReference type="Google" id="ProtNLM"/>
    </source>
</evidence>
<keyword evidence="4" id="KW-1185">Reference proteome</keyword>
<evidence type="ECO:0000313" key="4">
    <source>
        <dbReference type="Proteomes" id="UP000632138"/>
    </source>
</evidence>
<feature type="compositionally biased region" description="Pro residues" evidence="1">
    <location>
        <begin position="125"/>
        <end position="136"/>
    </location>
</feature>
<organism evidence="3 4">
    <name type="scientific">Paractinoplanes ovalisporus</name>
    <dbReference type="NCBI Taxonomy" id="2810368"/>
    <lineage>
        <taxon>Bacteria</taxon>
        <taxon>Bacillati</taxon>
        <taxon>Actinomycetota</taxon>
        <taxon>Actinomycetes</taxon>
        <taxon>Micromonosporales</taxon>
        <taxon>Micromonosporaceae</taxon>
        <taxon>Paractinoplanes</taxon>
    </lineage>
</organism>
<comment type="caution">
    <text evidence="3">The sequence shown here is derived from an EMBL/GenBank/DDBJ whole genome shotgun (WGS) entry which is preliminary data.</text>
</comment>
<accession>A0ABS2A3E7</accession>
<evidence type="ECO:0000313" key="3">
    <source>
        <dbReference type="EMBL" id="MBM2614369.1"/>
    </source>
</evidence>
<protein>
    <recommendedName>
        <fullName evidence="5">Fibronectin type-III domain-containing protein</fullName>
    </recommendedName>
</protein>
<evidence type="ECO:0000256" key="2">
    <source>
        <dbReference type="SAM" id="SignalP"/>
    </source>
</evidence>
<dbReference type="Gene3D" id="2.60.40.10">
    <property type="entry name" value="Immunoglobulins"/>
    <property type="match status" value="1"/>
</dbReference>
<feature type="chain" id="PRO_5045912899" description="Fibronectin type-III domain-containing protein" evidence="2">
    <location>
        <begin position="30"/>
        <end position="373"/>
    </location>
</feature>
<name>A0ABS2A3E7_9ACTN</name>
<dbReference type="RefSeq" id="WP_203374266.1">
    <property type="nucleotide sequence ID" value="NZ_JAENHP010000001.1"/>
</dbReference>
<sequence>MATRQARVRGAIIATTAAAALGTGMIVFAAQSSAETTGSSTSPAKVKVMTTAPPPVGQAVKFAVFGQDYGKAMVTWSAPEAPAGVEFTGFRLWVISDDPAGRPPTETTTPPPPGAPGIKAAVASPTPPPTTEPPKPNVVRNLPADARVTVVTGLSERFNYTFHLVATSAKGETPDATATLRRTTVKLTAVPSTAVYGAPVTLTLQVVRAGDGPKAGEAVTLERRAAGSPDWGHVGNPRTGANLKWSVVTRPPTTTVYRTHFTGSKGMWPADDASATVTLRYLVSVKASTAKPKAGQKVTISGAVRPVKAGLKISLQRYAAGKWVTISGGVTRADGSYAIARTFTKGTWPLRVIAAGGTTIAYGTSGQVTLVVK</sequence>
<dbReference type="EMBL" id="JAENHP010000001">
    <property type="protein sequence ID" value="MBM2614369.1"/>
    <property type="molecule type" value="Genomic_DNA"/>
</dbReference>
<dbReference type="InterPro" id="IPR013783">
    <property type="entry name" value="Ig-like_fold"/>
</dbReference>
<dbReference type="Proteomes" id="UP000632138">
    <property type="component" value="Unassembled WGS sequence"/>
</dbReference>
<feature type="signal peptide" evidence="2">
    <location>
        <begin position="1"/>
        <end position="29"/>
    </location>
</feature>
<proteinExistence type="predicted"/>
<keyword evidence="2" id="KW-0732">Signal</keyword>
<reference evidence="3 4" key="1">
    <citation type="submission" date="2021-01" db="EMBL/GenBank/DDBJ databases">
        <title>Actinoplanes sp. nov. LDG1-06 isolated from lichen.</title>
        <authorList>
            <person name="Saeng-In P."/>
            <person name="Phongsopitanun W."/>
            <person name="Kanchanasin P."/>
            <person name="Yuki M."/>
            <person name="Kudo T."/>
            <person name="Ohkuma M."/>
            <person name="Tanasupawat S."/>
        </authorList>
    </citation>
    <scope>NUCLEOTIDE SEQUENCE [LARGE SCALE GENOMIC DNA]</scope>
    <source>
        <strain evidence="3 4">LDG1-06</strain>
    </source>
</reference>
<gene>
    <name evidence="3" type="ORF">JIG36_02205</name>
</gene>
<evidence type="ECO:0000256" key="1">
    <source>
        <dbReference type="SAM" id="MobiDB-lite"/>
    </source>
</evidence>